<dbReference type="EMBL" id="JANPWB010000015">
    <property type="protein sequence ID" value="KAJ1092984.1"/>
    <property type="molecule type" value="Genomic_DNA"/>
</dbReference>
<dbReference type="Proteomes" id="UP001066276">
    <property type="component" value="Chromosome 11"/>
</dbReference>
<comment type="caution">
    <text evidence="1">The sequence shown here is derived from an EMBL/GenBank/DDBJ whole genome shotgun (WGS) entry which is preliminary data.</text>
</comment>
<accession>A0AAV7LQX5</accession>
<evidence type="ECO:0000313" key="2">
    <source>
        <dbReference type="Proteomes" id="UP001066276"/>
    </source>
</evidence>
<keyword evidence="2" id="KW-1185">Reference proteome</keyword>
<protein>
    <submittedName>
        <fullName evidence="1">Uncharacterized protein</fullName>
    </submittedName>
</protein>
<proteinExistence type="predicted"/>
<evidence type="ECO:0000313" key="1">
    <source>
        <dbReference type="EMBL" id="KAJ1092984.1"/>
    </source>
</evidence>
<sequence>MVKAEQRLGEVIRSGVDISDILCDVNIIKAEAAKIFMDEAAAKFLVYRQK</sequence>
<dbReference type="AlphaFoldDB" id="A0AAV7LQX5"/>
<gene>
    <name evidence="1" type="ORF">NDU88_006094</name>
</gene>
<organism evidence="1 2">
    <name type="scientific">Pleurodeles waltl</name>
    <name type="common">Iberian ribbed newt</name>
    <dbReference type="NCBI Taxonomy" id="8319"/>
    <lineage>
        <taxon>Eukaryota</taxon>
        <taxon>Metazoa</taxon>
        <taxon>Chordata</taxon>
        <taxon>Craniata</taxon>
        <taxon>Vertebrata</taxon>
        <taxon>Euteleostomi</taxon>
        <taxon>Amphibia</taxon>
        <taxon>Batrachia</taxon>
        <taxon>Caudata</taxon>
        <taxon>Salamandroidea</taxon>
        <taxon>Salamandridae</taxon>
        <taxon>Pleurodelinae</taxon>
        <taxon>Pleurodeles</taxon>
    </lineage>
</organism>
<feature type="non-terminal residue" evidence="1">
    <location>
        <position position="50"/>
    </location>
</feature>
<reference evidence="1" key="1">
    <citation type="journal article" date="2022" name="bioRxiv">
        <title>Sequencing and chromosome-scale assembly of the giantPleurodeles waltlgenome.</title>
        <authorList>
            <person name="Brown T."/>
            <person name="Elewa A."/>
            <person name="Iarovenko S."/>
            <person name="Subramanian E."/>
            <person name="Araus A.J."/>
            <person name="Petzold A."/>
            <person name="Susuki M."/>
            <person name="Suzuki K.-i.T."/>
            <person name="Hayashi T."/>
            <person name="Toyoda A."/>
            <person name="Oliveira C."/>
            <person name="Osipova E."/>
            <person name="Leigh N.D."/>
            <person name="Simon A."/>
            <person name="Yun M.H."/>
        </authorList>
    </citation>
    <scope>NUCLEOTIDE SEQUENCE</scope>
    <source>
        <strain evidence="1">20211129_DDA</strain>
        <tissue evidence="1">Liver</tissue>
    </source>
</reference>
<name>A0AAV7LQX5_PLEWA</name>